<feature type="domain" description="DUF4325" evidence="2">
    <location>
        <begin position="279"/>
        <end position="332"/>
    </location>
</feature>
<protein>
    <recommendedName>
        <fullName evidence="5">DUF4325 domain-containing protein</fullName>
    </recommendedName>
</protein>
<reference evidence="3 4" key="1">
    <citation type="journal article" date="2016" name="Nat. Commun.">
        <title>Thousands of microbial genomes shed light on interconnected biogeochemical processes in an aquifer system.</title>
        <authorList>
            <person name="Anantharaman K."/>
            <person name="Brown C.T."/>
            <person name="Hug L.A."/>
            <person name="Sharon I."/>
            <person name="Castelle C.J."/>
            <person name="Probst A.J."/>
            <person name="Thomas B.C."/>
            <person name="Singh A."/>
            <person name="Wilkins M.J."/>
            <person name="Karaoz U."/>
            <person name="Brodie E.L."/>
            <person name="Williams K.H."/>
            <person name="Hubbard S.S."/>
            <person name="Banfield J.F."/>
        </authorList>
    </citation>
    <scope>NUCLEOTIDE SEQUENCE [LARGE SCALE GENOMIC DNA]</scope>
</reference>
<accession>A0A1G1Z4I2</accession>
<dbReference type="Pfam" id="PF14213">
    <property type="entry name" value="DUF4325"/>
    <property type="match status" value="1"/>
</dbReference>
<name>A0A1G1Z4I2_9BACT</name>
<evidence type="ECO:0000313" key="4">
    <source>
        <dbReference type="Proteomes" id="UP000178515"/>
    </source>
</evidence>
<dbReference type="AlphaFoldDB" id="A0A1G1Z4I2"/>
<sequence>MDIEGIILKKLGKNKKIKAADIVKASGFSRAYINRFFQKLKNEGRIILLGRANKAYYVPADKKTVARARSLILSVRKILQNKNLSEDLVLDQIKRETGIFFNLPQNISNIIDYAFSEMLNNAIEHSKSLKIEIRAQRSAAGVVFEVRDWGVGIFNNIKKKRKLKNEFEAIQDLLKGKQTTSPREHTGEGIFFTSKAGNMLAIQSSRKKLIFNNILDDIFIKEAEKTIGTKVIFQIELKSKRNLAGIFKRYSDKAFSFAKTETKVFLYKIDTDFISRSQARRIVSGLDKFKNIVLDFKSVDTVGQAFADEIFRVWQRSHPDIKIEYRNANKNIEFMIKRAARPAS</sequence>
<dbReference type="STRING" id="1797689.A3F24_00850"/>
<evidence type="ECO:0008006" key="5">
    <source>
        <dbReference type="Google" id="ProtNLM"/>
    </source>
</evidence>
<organism evidence="3 4">
    <name type="scientific">Candidatus Colwellbacteria bacterium RIFCSPHIGHO2_12_FULL_44_17</name>
    <dbReference type="NCBI Taxonomy" id="1797689"/>
    <lineage>
        <taxon>Bacteria</taxon>
        <taxon>Candidatus Colwelliibacteriota</taxon>
    </lineage>
</organism>
<evidence type="ECO:0000259" key="1">
    <source>
        <dbReference type="Pfam" id="PF13581"/>
    </source>
</evidence>
<dbReference type="SUPFAM" id="SSF55874">
    <property type="entry name" value="ATPase domain of HSP90 chaperone/DNA topoisomerase II/histidine kinase"/>
    <property type="match status" value="1"/>
</dbReference>
<proteinExistence type="predicted"/>
<evidence type="ECO:0000259" key="2">
    <source>
        <dbReference type="Pfam" id="PF14213"/>
    </source>
</evidence>
<dbReference type="InterPro" id="IPR036890">
    <property type="entry name" value="HATPase_C_sf"/>
</dbReference>
<dbReference type="Proteomes" id="UP000178515">
    <property type="component" value="Unassembled WGS sequence"/>
</dbReference>
<dbReference type="InterPro" id="IPR003594">
    <property type="entry name" value="HATPase_dom"/>
</dbReference>
<dbReference type="InterPro" id="IPR025474">
    <property type="entry name" value="DUF4325"/>
</dbReference>
<gene>
    <name evidence="3" type="ORF">A3F24_00850</name>
</gene>
<dbReference type="Gene3D" id="3.30.565.10">
    <property type="entry name" value="Histidine kinase-like ATPase, C-terminal domain"/>
    <property type="match status" value="1"/>
</dbReference>
<feature type="domain" description="Histidine kinase/HSP90-like ATPase" evidence="1">
    <location>
        <begin position="102"/>
        <end position="198"/>
    </location>
</feature>
<dbReference type="EMBL" id="MHIX01000015">
    <property type="protein sequence ID" value="OGY59434.1"/>
    <property type="molecule type" value="Genomic_DNA"/>
</dbReference>
<comment type="caution">
    <text evidence="3">The sequence shown here is derived from an EMBL/GenBank/DDBJ whole genome shotgun (WGS) entry which is preliminary data.</text>
</comment>
<evidence type="ECO:0000313" key="3">
    <source>
        <dbReference type="EMBL" id="OGY59434.1"/>
    </source>
</evidence>
<dbReference type="Pfam" id="PF13581">
    <property type="entry name" value="HATPase_c_2"/>
    <property type="match status" value="1"/>
</dbReference>